<reference evidence="1 2" key="1">
    <citation type="submission" date="2019-03" db="EMBL/GenBank/DDBJ databases">
        <title>Ruegeria lutea sp. nov., a novel strain, isolated from marine sediment, the Masan Bay, South Korea.</title>
        <authorList>
            <person name="Kim J."/>
            <person name="Kim D.-Y."/>
            <person name="Lee S.-S."/>
        </authorList>
    </citation>
    <scope>NUCLEOTIDE SEQUENCE [LARGE SCALE GENOMIC DNA]</scope>
    <source>
        <strain evidence="1 2">318-1</strain>
    </source>
</reference>
<protein>
    <submittedName>
        <fullName evidence="1">Uncharacterized protein</fullName>
    </submittedName>
</protein>
<comment type="caution">
    <text evidence="1">The sequence shown here is derived from an EMBL/GenBank/DDBJ whole genome shotgun (WGS) entry which is preliminary data.</text>
</comment>
<dbReference type="AlphaFoldDB" id="A0A4R5VC30"/>
<organism evidence="1 2">
    <name type="scientific">Antarcticimicrobium luteum</name>
    <dbReference type="NCBI Taxonomy" id="2547397"/>
    <lineage>
        <taxon>Bacteria</taxon>
        <taxon>Pseudomonadati</taxon>
        <taxon>Pseudomonadota</taxon>
        <taxon>Alphaproteobacteria</taxon>
        <taxon>Rhodobacterales</taxon>
        <taxon>Paracoccaceae</taxon>
        <taxon>Antarcticimicrobium</taxon>
    </lineage>
</organism>
<keyword evidence="2" id="KW-1185">Reference proteome</keyword>
<evidence type="ECO:0000313" key="2">
    <source>
        <dbReference type="Proteomes" id="UP000295301"/>
    </source>
</evidence>
<dbReference type="OrthoDB" id="9914098at2"/>
<name>A0A4R5VC30_9RHOB</name>
<sequence>MEARIGAQITLTPDLPPEVRDNLVAETRGRILRHVYGPVEAEVRAALYSLYDAGIHGGDPAVDRLAALLDTFGRAFRGEVAA</sequence>
<gene>
    <name evidence="1" type="ORF">E1832_07930</name>
</gene>
<accession>A0A4R5VC30</accession>
<evidence type="ECO:0000313" key="1">
    <source>
        <dbReference type="EMBL" id="TDK49802.1"/>
    </source>
</evidence>
<dbReference type="Proteomes" id="UP000295301">
    <property type="component" value="Unassembled WGS sequence"/>
</dbReference>
<proteinExistence type="predicted"/>
<dbReference type="EMBL" id="SMUV01000060">
    <property type="protein sequence ID" value="TDK49802.1"/>
    <property type="molecule type" value="Genomic_DNA"/>
</dbReference>